<dbReference type="InterPro" id="IPR036259">
    <property type="entry name" value="MFS_trans_sf"/>
</dbReference>
<keyword evidence="4 6" id="KW-0472">Membrane</keyword>
<dbReference type="Gene3D" id="1.20.1250.20">
    <property type="entry name" value="MFS general substrate transporter like domains"/>
    <property type="match status" value="1"/>
</dbReference>
<dbReference type="EMBL" id="JAQQWN010000004">
    <property type="protein sequence ID" value="KAK8088460.1"/>
    <property type="molecule type" value="Genomic_DNA"/>
</dbReference>
<feature type="compositionally biased region" description="Polar residues" evidence="5">
    <location>
        <begin position="34"/>
        <end position="44"/>
    </location>
</feature>
<keyword evidence="3 6" id="KW-1133">Transmembrane helix</keyword>
<dbReference type="InterPro" id="IPR011701">
    <property type="entry name" value="MFS"/>
</dbReference>
<feature type="transmembrane region" description="Helical" evidence="6">
    <location>
        <begin position="379"/>
        <end position="400"/>
    </location>
</feature>
<name>A0ABR1WZ74_9PEZI</name>
<dbReference type="InterPro" id="IPR020846">
    <property type="entry name" value="MFS_dom"/>
</dbReference>
<dbReference type="RefSeq" id="XP_066671354.1">
    <property type="nucleotide sequence ID" value="XM_066807736.1"/>
</dbReference>
<feature type="transmembrane region" description="Helical" evidence="6">
    <location>
        <begin position="104"/>
        <end position="123"/>
    </location>
</feature>
<feature type="transmembrane region" description="Helical" evidence="6">
    <location>
        <begin position="336"/>
        <end position="359"/>
    </location>
</feature>
<feature type="transmembrane region" description="Helical" evidence="6">
    <location>
        <begin position="412"/>
        <end position="430"/>
    </location>
</feature>
<evidence type="ECO:0000256" key="2">
    <source>
        <dbReference type="ARBA" id="ARBA00022692"/>
    </source>
</evidence>
<feature type="compositionally biased region" description="Basic and acidic residues" evidence="5">
    <location>
        <begin position="1"/>
        <end position="10"/>
    </location>
</feature>
<dbReference type="PANTHER" id="PTHR23502:SF24">
    <property type="entry name" value="TRANSPORTER, PUTATIVE-RELATED"/>
    <property type="match status" value="1"/>
</dbReference>
<evidence type="ECO:0000256" key="3">
    <source>
        <dbReference type="ARBA" id="ARBA00022989"/>
    </source>
</evidence>
<evidence type="ECO:0000313" key="9">
    <source>
        <dbReference type="Proteomes" id="UP001433268"/>
    </source>
</evidence>
<proteinExistence type="predicted"/>
<dbReference type="PANTHER" id="PTHR23502">
    <property type="entry name" value="MAJOR FACILITATOR SUPERFAMILY"/>
    <property type="match status" value="1"/>
</dbReference>
<feature type="transmembrane region" description="Helical" evidence="6">
    <location>
        <begin position="259"/>
        <end position="280"/>
    </location>
</feature>
<comment type="caution">
    <text evidence="8">The sequence shown here is derived from an EMBL/GenBank/DDBJ whole genome shotgun (WGS) entry which is preliminary data.</text>
</comment>
<evidence type="ECO:0000259" key="7">
    <source>
        <dbReference type="PROSITE" id="PS50850"/>
    </source>
</evidence>
<dbReference type="Proteomes" id="UP001433268">
    <property type="component" value="Unassembled WGS sequence"/>
</dbReference>
<protein>
    <submittedName>
        <fullName evidence="8">Polyamine transporter</fullName>
    </submittedName>
</protein>
<feature type="transmembrane region" description="Helical" evidence="6">
    <location>
        <begin position="472"/>
        <end position="492"/>
    </location>
</feature>
<sequence length="549" mass="60409">MAEKVDEEKAFGGSGGSGSASTAGESPVLGRDFNYTQHFETQQQRPRDQVPADTEPTAAIIIVTESEAWAAARQFPDRTLPLRLTLSPSDPDNPRNWPLWRRRYICYVVSLLNVLTGWCAGSISSGAPQIQAEFGASEEVTTLGLSLYVLGFALGPLLLAPLSELRGRRGVYLSSWLCVVLLQLGPALAPNMATVLVTRFLSGFAGSAPLTNTGGTVADLFARDDSGAAMAFYSLCSVLGPPSALPLTGYLAQNLGWRWVFWLLMAICGAYWVLLVLTVPETRHNIVLRRKAARLRAQMAEARLASARSLRDVHADEDNDGLGPVLRRHLLRPLHFLFTEPITMFAAAYNRFLYGLVFLFNEAFPLVFGPGGHDFDMGQISLCFLGLTLGPCVAFCFYPLQERYYRARARVWMARLGAVFIPVSLFWFAWTSFPSVPWIVPVLASALFGAGIYIIILSVLNYVVDAYQTYSASALAGVILARNVVGAGFPLFANQMYRKLGNEWASSLLGFLALLLVPIPFVLFYRGESIRSKSPWAREHFDVDEDATH</sequence>
<keyword evidence="9" id="KW-1185">Reference proteome</keyword>
<feature type="transmembrane region" description="Helical" evidence="6">
    <location>
        <begin position="504"/>
        <end position="525"/>
    </location>
</feature>
<dbReference type="SUPFAM" id="SSF103473">
    <property type="entry name" value="MFS general substrate transporter"/>
    <property type="match status" value="1"/>
</dbReference>
<comment type="subcellular location">
    <subcellularLocation>
        <location evidence="1">Membrane</location>
        <topology evidence="1">Multi-pass membrane protein</topology>
    </subcellularLocation>
</comment>
<evidence type="ECO:0000313" key="8">
    <source>
        <dbReference type="EMBL" id="KAK8088460.1"/>
    </source>
</evidence>
<dbReference type="CDD" id="cd17323">
    <property type="entry name" value="MFS_Tpo1_MDR_like"/>
    <property type="match status" value="1"/>
</dbReference>
<evidence type="ECO:0000256" key="5">
    <source>
        <dbReference type="SAM" id="MobiDB-lite"/>
    </source>
</evidence>
<keyword evidence="2 6" id="KW-0812">Transmembrane</keyword>
<feature type="transmembrane region" description="Helical" evidence="6">
    <location>
        <begin position="143"/>
        <end position="163"/>
    </location>
</feature>
<feature type="region of interest" description="Disordered" evidence="5">
    <location>
        <begin position="1"/>
        <end position="53"/>
    </location>
</feature>
<evidence type="ECO:0000256" key="4">
    <source>
        <dbReference type="ARBA" id="ARBA00023136"/>
    </source>
</evidence>
<evidence type="ECO:0000256" key="6">
    <source>
        <dbReference type="SAM" id="Phobius"/>
    </source>
</evidence>
<dbReference type="GeneID" id="92040796"/>
<evidence type="ECO:0000256" key="1">
    <source>
        <dbReference type="ARBA" id="ARBA00004141"/>
    </source>
</evidence>
<dbReference type="PROSITE" id="PS50850">
    <property type="entry name" value="MFS"/>
    <property type="match status" value="1"/>
</dbReference>
<reference evidence="8 9" key="1">
    <citation type="submission" date="2023-01" db="EMBL/GenBank/DDBJ databases">
        <title>Analysis of 21 Apiospora genomes using comparative genomics revels a genus with tremendous synthesis potential of carbohydrate active enzymes and secondary metabolites.</title>
        <authorList>
            <person name="Sorensen T."/>
        </authorList>
    </citation>
    <scope>NUCLEOTIDE SEQUENCE [LARGE SCALE GENOMIC DNA]</scope>
    <source>
        <strain evidence="8 9">CBS 114990</strain>
    </source>
</reference>
<dbReference type="Pfam" id="PF07690">
    <property type="entry name" value="MFS_1"/>
    <property type="match status" value="1"/>
</dbReference>
<feature type="transmembrane region" description="Helical" evidence="6">
    <location>
        <begin position="436"/>
        <end position="460"/>
    </location>
</feature>
<feature type="transmembrane region" description="Helical" evidence="6">
    <location>
        <begin position="170"/>
        <end position="189"/>
    </location>
</feature>
<accession>A0ABR1WZ74</accession>
<organism evidence="8 9">
    <name type="scientific">Apiospora hydei</name>
    <dbReference type="NCBI Taxonomy" id="1337664"/>
    <lineage>
        <taxon>Eukaryota</taxon>
        <taxon>Fungi</taxon>
        <taxon>Dikarya</taxon>
        <taxon>Ascomycota</taxon>
        <taxon>Pezizomycotina</taxon>
        <taxon>Sordariomycetes</taxon>
        <taxon>Xylariomycetidae</taxon>
        <taxon>Amphisphaeriales</taxon>
        <taxon>Apiosporaceae</taxon>
        <taxon>Apiospora</taxon>
    </lineage>
</organism>
<gene>
    <name evidence="8" type="ORF">PG997_003421</name>
</gene>
<feature type="domain" description="Major facilitator superfamily (MFS) profile" evidence="7">
    <location>
        <begin position="105"/>
        <end position="530"/>
    </location>
</feature>